<dbReference type="Proteomes" id="UP000032274">
    <property type="component" value="Unassembled WGS sequence"/>
</dbReference>
<reference evidence="2 3" key="1">
    <citation type="submission" date="2015-01" db="EMBL/GenBank/DDBJ databases">
        <title>Characterization of Swiss Staphylococcus aureus strains involved in food poisoning.</title>
        <authorList>
            <person name="Crovadore J."/>
            <person name="Chablais R."/>
            <person name="Tonacini J."/>
            <person name="Schnyder B."/>
            <person name="Lefort F."/>
        </authorList>
    </citation>
    <scope>NUCLEOTIDE SEQUENCE [LARGE SCALE GENOMIC DNA]</scope>
    <source>
        <strain evidence="2 3">SA-120</strain>
    </source>
</reference>
<comment type="caution">
    <text evidence="2">The sequence shown here is derived from an EMBL/GenBank/DDBJ whole genome shotgun (WGS) entry which is preliminary data.</text>
</comment>
<evidence type="ECO:0000256" key="1">
    <source>
        <dbReference type="SAM" id="MobiDB-lite"/>
    </source>
</evidence>
<proteinExistence type="predicted"/>
<gene>
    <name evidence="2" type="ORF">QU38_07120</name>
</gene>
<dbReference type="AlphaFoldDB" id="A0AA40JNT0"/>
<dbReference type="EMBL" id="JXIG01000625">
    <property type="protein sequence ID" value="KIT97139.1"/>
    <property type="molecule type" value="Genomic_DNA"/>
</dbReference>
<sequence>MQVGGAPTQRISKRNSTGNASWGVDPNTEADEKSAYDNVQVGEGPNIENFKKRNSTDNASWGR</sequence>
<feature type="region of interest" description="Disordered" evidence="1">
    <location>
        <begin position="1"/>
        <end position="63"/>
    </location>
</feature>
<evidence type="ECO:0000313" key="3">
    <source>
        <dbReference type="Proteomes" id="UP000032274"/>
    </source>
</evidence>
<accession>A0AA40JNT0</accession>
<evidence type="ECO:0000313" key="2">
    <source>
        <dbReference type="EMBL" id="KIT97139.1"/>
    </source>
</evidence>
<protein>
    <recommendedName>
        <fullName evidence="4">Nitrogen regulation protein NIFR3</fullName>
    </recommendedName>
</protein>
<name>A0AA40JNT0_STAAU</name>
<organism evidence="2 3">
    <name type="scientific">Staphylococcus aureus</name>
    <dbReference type="NCBI Taxonomy" id="1280"/>
    <lineage>
        <taxon>Bacteria</taxon>
        <taxon>Bacillati</taxon>
        <taxon>Bacillota</taxon>
        <taxon>Bacilli</taxon>
        <taxon>Bacillales</taxon>
        <taxon>Staphylococcaceae</taxon>
        <taxon>Staphylococcus</taxon>
    </lineage>
</organism>
<evidence type="ECO:0008006" key="4">
    <source>
        <dbReference type="Google" id="ProtNLM"/>
    </source>
</evidence>